<evidence type="ECO:0000256" key="6">
    <source>
        <dbReference type="ARBA" id="ARBA00022692"/>
    </source>
</evidence>
<dbReference type="KEGG" id="osg:BST96_18420"/>
<keyword evidence="8 11" id="KW-1133">Transmembrane helix</keyword>
<evidence type="ECO:0000256" key="4">
    <source>
        <dbReference type="ARBA" id="ARBA00022475"/>
    </source>
</evidence>
<evidence type="ECO:0000256" key="9">
    <source>
        <dbReference type="ARBA" id="ARBA00023065"/>
    </source>
</evidence>
<dbReference type="GO" id="GO:0050897">
    <property type="term" value="F:cobalt ion binding"/>
    <property type="evidence" value="ECO:0007669"/>
    <property type="project" value="TreeGrafter"/>
</dbReference>
<dbReference type="OrthoDB" id="9803484at2"/>
<dbReference type="GO" id="GO:0005886">
    <property type="term" value="C:plasma membrane"/>
    <property type="evidence" value="ECO:0007669"/>
    <property type="project" value="UniProtKB-SubCell"/>
</dbReference>
<protein>
    <submittedName>
        <fullName evidence="12">Zinc transporter ZntB</fullName>
    </submittedName>
</protein>
<evidence type="ECO:0000256" key="10">
    <source>
        <dbReference type="ARBA" id="ARBA00023136"/>
    </source>
</evidence>
<dbReference type="InterPro" id="IPR045861">
    <property type="entry name" value="CorA_cytoplasmic_dom"/>
</dbReference>
<dbReference type="STRING" id="716816.BST96_18420"/>
<evidence type="ECO:0000256" key="3">
    <source>
        <dbReference type="ARBA" id="ARBA00022448"/>
    </source>
</evidence>
<dbReference type="PANTHER" id="PTHR46494">
    <property type="entry name" value="CORA FAMILY METAL ION TRANSPORTER (EUROFUNG)"/>
    <property type="match status" value="1"/>
</dbReference>
<keyword evidence="7" id="KW-0862">Zinc</keyword>
<evidence type="ECO:0000256" key="8">
    <source>
        <dbReference type="ARBA" id="ARBA00022989"/>
    </source>
</evidence>
<dbReference type="GO" id="GO:0015087">
    <property type="term" value="F:cobalt ion transmembrane transporter activity"/>
    <property type="evidence" value="ECO:0007669"/>
    <property type="project" value="TreeGrafter"/>
</dbReference>
<dbReference type="CDD" id="cd12833">
    <property type="entry name" value="ZntB-like_1"/>
    <property type="match status" value="1"/>
</dbReference>
<dbReference type="InterPro" id="IPR045863">
    <property type="entry name" value="CorA_TM1_TM2"/>
</dbReference>
<organism evidence="12 13">
    <name type="scientific">Oceanicoccus sagamiensis</name>
    <dbReference type="NCBI Taxonomy" id="716816"/>
    <lineage>
        <taxon>Bacteria</taxon>
        <taxon>Pseudomonadati</taxon>
        <taxon>Pseudomonadota</taxon>
        <taxon>Gammaproteobacteria</taxon>
        <taxon>Cellvibrionales</taxon>
        <taxon>Spongiibacteraceae</taxon>
        <taxon>Oceanicoccus</taxon>
    </lineage>
</organism>
<feature type="transmembrane region" description="Helical" evidence="11">
    <location>
        <begin position="307"/>
        <end position="327"/>
    </location>
</feature>
<evidence type="ECO:0000313" key="12">
    <source>
        <dbReference type="EMBL" id="ARN75898.1"/>
    </source>
</evidence>
<evidence type="ECO:0000256" key="1">
    <source>
        <dbReference type="ARBA" id="ARBA00004651"/>
    </source>
</evidence>
<proteinExistence type="inferred from homology"/>
<dbReference type="Proteomes" id="UP000193450">
    <property type="component" value="Chromosome"/>
</dbReference>
<evidence type="ECO:0000256" key="5">
    <source>
        <dbReference type="ARBA" id="ARBA00022519"/>
    </source>
</evidence>
<dbReference type="Gene3D" id="3.30.460.20">
    <property type="entry name" value="CorA soluble domain-like"/>
    <property type="match status" value="1"/>
</dbReference>
<feature type="transmembrane region" description="Helical" evidence="11">
    <location>
        <begin position="272"/>
        <end position="295"/>
    </location>
</feature>
<gene>
    <name evidence="12" type="ORF">BST96_18420</name>
</gene>
<dbReference type="Gene3D" id="1.20.58.340">
    <property type="entry name" value="Magnesium transport protein CorA, transmembrane region"/>
    <property type="match status" value="2"/>
</dbReference>
<evidence type="ECO:0000256" key="7">
    <source>
        <dbReference type="ARBA" id="ARBA00022833"/>
    </source>
</evidence>
<dbReference type="GO" id="GO:0000287">
    <property type="term" value="F:magnesium ion binding"/>
    <property type="evidence" value="ECO:0007669"/>
    <property type="project" value="TreeGrafter"/>
</dbReference>
<keyword evidence="4" id="KW-1003">Cell membrane</keyword>
<comment type="subcellular location">
    <subcellularLocation>
        <location evidence="1">Cell membrane</location>
        <topology evidence="1">Multi-pass membrane protein</topology>
    </subcellularLocation>
</comment>
<evidence type="ECO:0000256" key="2">
    <source>
        <dbReference type="ARBA" id="ARBA00009765"/>
    </source>
</evidence>
<dbReference type="EMBL" id="CP019343">
    <property type="protein sequence ID" value="ARN75898.1"/>
    <property type="molecule type" value="Genomic_DNA"/>
</dbReference>
<dbReference type="GO" id="GO:0015095">
    <property type="term" value="F:magnesium ion transmembrane transporter activity"/>
    <property type="evidence" value="ECO:0007669"/>
    <property type="project" value="TreeGrafter"/>
</dbReference>
<keyword evidence="9" id="KW-0406">Ion transport</keyword>
<dbReference type="SUPFAM" id="SSF143865">
    <property type="entry name" value="CorA soluble domain-like"/>
    <property type="match status" value="1"/>
</dbReference>
<keyword evidence="10 11" id="KW-0472">Membrane</keyword>
<dbReference type="AlphaFoldDB" id="A0A1X9NCY1"/>
<dbReference type="RefSeq" id="WP_085760094.1">
    <property type="nucleotide sequence ID" value="NZ_CP019343.1"/>
</dbReference>
<dbReference type="Pfam" id="PF01544">
    <property type="entry name" value="CorA"/>
    <property type="match status" value="1"/>
</dbReference>
<accession>A0A1X9NCY1</accession>
<name>A0A1X9NCY1_9GAMM</name>
<dbReference type="PANTHER" id="PTHR46494:SF3">
    <property type="entry name" value="ZINC TRANSPORT PROTEIN ZNTB"/>
    <property type="match status" value="1"/>
</dbReference>
<reference evidence="12 13" key="1">
    <citation type="submission" date="2016-11" db="EMBL/GenBank/DDBJ databases">
        <title>Trade-off between light-utilization and light-protection in marine flavobacteria.</title>
        <authorList>
            <person name="Kumagai Y."/>
        </authorList>
    </citation>
    <scope>NUCLEOTIDE SEQUENCE [LARGE SCALE GENOMIC DNA]</scope>
    <source>
        <strain evidence="12 13">NBRC 107125</strain>
    </source>
</reference>
<evidence type="ECO:0000313" key="13">
    <source>
        <dbReference type="Proteomes" id="UP000193450"/>
    </source>
</evidence>
<sequence length="331" mass="37300">MTVIDDSGHISKGLVNALLLDGKGGAKKIDQNEVVNLNTQQDKLWLHFDYEEPAVQQWLEQCSGLNTVAIESLISDETRPHVLSRGDNLLIVLRGVNQNPGAQPEDMVSLRIWTDGKRLISTRKRSLISTETLLSSLSESSGAEDIAALLIEWVDRIVASISDVVDDLEEELLDMEEQLFSAEPRELRSELLHMRKKAILIRRYLAPQREALNQLIAAPLTWLNDFHRVRLRSIADRQIRHIEDIDTVKERASMAQEELANRVSEQLNSRSYVLTVVAAVFLPLGFFTGLMGINVGGMPGVESEQGFWLVSAICMGLTVLLMGLFYWRKWL</sequence>
<keyword evidence="6 11" id="KW-0812">Transmembrane</keyword>
<comment type="similarity">
    <text evidence="2">Belongs to the CorA metal ion transporter (MIT) (TC 1.A.35) family.</text>
</comment>
<keyword evidence="3" id="KW-0813">Transport</keyword>
<evidence type="ECO:0000256" key="11">
    <source>
        <dbReference type="SAM" id="Phobius"/>
    </source>
</evidence>
<dbReference type="InterPro" id="IPR002523">
    <property type="entry name" value="MgTranspt_CorA/ZnTranspt_ZntB"/>
</dbReference>
<dbReference type="SUPFAM" id="SSF144083">
    <property type="entry name" value="Magnesium transport protein CorA, transmembrane region"/>
    <property type="match status" value="1"/>
</dbReference>
<keyword evidence="13" id="KW-1185">Reference proteome</keyword>
<keyword evidence="5" id="KW-0997">Cell inner membrane</keyword>